<feature type="compositionally biased region" description="Polar residues" evidence="1">
    <location>
        <begin position="151"/>
        <end position="162"/>
    </location>
</feature>
<dbReference type="SMART" id="SM00271">
    <property type="entry name" value="DnaJ"/>
    <property type="match status" value="1"/>
</dbReference>
<reference evidence="3" key="1">
    <citation type="submission" date="2019-09" db="EMBL/GenBank/DDBJ databases">
        <title>Draft genome information of white flower Hibiscus syriacus.</title>
        <authorList>
            <person name="Kim Y.-M."/>
        </authorList>
    </citation>
    <scope>NUCLEOTIDE SEQUENCE [LARGE SCALE GENOMIC DNA]</scope>
    <source>
        <strain evidence="3">YM2019G1</strain>
    </source>
</reference>
<evidence type="ECO:0000313" key="3">
    <source>
        <dbReference type="EMBL" id="KAE8716298.1"/>
    </source>
</evidence>
<feature type="compositionally biased region" description="Basic and acidic residues" evidence="1">
    <location>
        <begin position="333"/>
        <end position="342"/>
    </location>
</feature>
<dbReference type="InterPro" id="IPR036869">
    <property type="entry name" value="J_dom_sf"/>
</dbReference>
<organism evidence="3 4">
    <name type="scientific">Hibiscus syriacus</name>
    <name type="common">Rose of Sharon</name>
    <dbReference type="NCBI Taxonomy" id="106335"/>
    <lineage>
        <taxon>Eukaryota</taxon>
        <taxon>Viridiplantae</taxon>
        <taxon>Streptophyta</taxon>
        <taxon>Embryophyta</taxon>
        <taxon>Tracheophyta</taxon>
        <taxon>Spermatophyta</taxon>
        <taxon>Magnoliopsida</taxon>
        <taxon>eudicotyledons</taxon>
        <taxon>Gunneridae</taxon>
        <taxon>Pentapetalae</taxon>
        <taxon>rosids</taxon>
        <taxon>malvids</taxon>
        <taxon>Malvales</taxon>
        <taxon>Malvaceae</taxon>
        <taxon>Malvoideae</taxon>
        <taxon>Hibiscus</taxon>
    </lineage>
</organism>
<evidence type="ECO:0000256" key="1">
    <source>
        <dbReference type="SAM" id="MobiDB-lite"/>
    </source>
</evidence>
<protein>
    <submittedName>
        <fullName evidence="3">K-box region and MADS-box transcription factor family protein</fullName>
    </submittedName>
</protein>
<dbReference type="CDD" id="cd06257">
    <property type="entry name" value="DnaJ"/>
    <property type="match status" value="1"/>
</dbReference>
<feature type="compositionally biased region" description="Low complexity" evidence="1">
    <location>
        <begin position="322"/>
        <end position="332"/>
    </location>
</feature>
<keyword evidence="4" id="KW-1185">Reference proteome</keyword>
<dbReference type="InterPro" id="IPR018253">
    <property type="entry name" value="DnaJ_domain_CS"/>
</dbReference>
<feature type="domain" description="J" evidence="2">
    <location>
        <begin position="68"/>
        <end position="133"/>
    </location>
</feature>
<proteinExistence type="predicted"/>
<dbReference type="PANTHER" id="PTHR45496">
    <property type="entry name" value="CHAPERONE DNAJ-DOMAIN SUPERFAMILY PROTEIN"/>
    <property type="match status" value="1"/>
</dbReference>
<dbReference type="SUPFAM" id="SSF46565">
    <property type="entry name" value="Chaperone J-domain"/>
    <property type="match status" value="1"/>
</dbReference>
<feature type="region of interest" description="Disordered" evidence="1">
    <location>
        <begin position="147"/>
        <end position="181"/>
    </location>
</feature>
<dbReference type="Gene3D" id="1.10.287.110">
    <property type="entry name" value="DnaJ domain"/>
    <property type="match status" value="1"/>
</dbReference>
<dbReference type="Pfam" id="PF00226">
    <property type="entry name" value="DnaJ"/>
    <property type="match status" value="1"/>
</dbReference>
<feature type="region of interest" description="Disordered" evidence="1">
    <location>
        <begin position="250"/>
        <end position="363"/>
    </location>
</feature>
<accession>A0A6A3BLK5</accession>
<dbReference type="Proteomes" id="UP000436088">
    <property type="component" value="Unassembled WGS sequence"/>
</dbReference>
<dbReference type="PROSITE" id="PS50076">
    <property type="entry name" value="DNAJ_2"/>
    <property type="match status" value="1"/>
</dbReference>
<dbReference type="PANTHER" id="PTHR45496:SF1">
    <property type="entry name" value="CHAPERONE DNAJ-DOMAIN SUPERFAMILY PROTEIN"/>
    <property type="match status" value="1"/>
</dbReference>
<evidence type="ECO:0000259" key="2">
    <source>
        <dbReference type="PROSITE" id="PS50076"/>
    </source>
</evidence>
<gene>
    <name evidence="3" type="ORF">F3Y22_tig00110126pilonHSYRG00017</name>
</gene>
<feature type="compositionally biased region" description="Polar residues" evidence="1">
    <location>
        <begin position="284"/>
        <end position="297"/>
    </location>
</feature>
<sequence>MEENGNRGDAKRCLAIAEKLLRGRHLKASREAAVIAQQNDPLLEGPDQILAVINVLIAAAKRINEHRDWYSILQVDCPSQDKDLINKQYHRLALLLDPETNDFPFADNAFKLVTDAWSILSNTSKKSLYDKDLDSCTRTNSCIAGDRSNKAGESTVTRGEQNQELKKKRMPNSEPRNENQRPRMSTFWTACPYCYRLFEYPRIYQGCCLRCQNCDRAFHGVLIPTLPPMIPEKEAYYCNWAFFPLISGDQEDRMEAPPGFPVKRRESERKGGTVASPPQEAAPKTTSKKAFSPSGGQESRIKPPPGFPVKRRESERDGGAVATPPQAAAPRTTTDKASKGRDNAAASSGRNPPDFAPRKKGRPIELIVIDPKALSPENPMATAVHGIGLQGADPMYMRLAKTSKL</sequence>
<dbReference type="PROSITE" id="PS00636">
    <property type="entry name" value="DNAJ_1"/>
    <property type="match status" value="1"/>
</dbReference>
<dbReference type="EMBL" id="VEPZ02000850">
    <property type="protein sequence ID" value="KAE8716298.1"/>
    <property type="molecule type" value="Genomic_DNA"/>
</dbReference>
<dbReference type="CDD" id="cd15489">
    <property type="entry name" value="PHD_SF"/>
    <property type="match status" value="1"/>
</dbReference>
<dbReference type="AlphaFoldDB" id="A0A6A3BLK5"/>
<dbReference type="InterPro" id="IPR053052">
    <property type="entry name" value="Imprinting_Balance_Reg"/>
</dbReference>
<dbReference type="InterPro" id="IPR001623">
    <property type="entry name" value="DnaJ_domain"/>
</dbReference>
<name>A0A6A3BLK5_HIBSY</name>
<comment type="caution">
    <text evidence="3">The sequence shown here is derived from an EMBL/GenBank/DDBJ whole genome shotgun (WGS) entry which is preliminary data.</text>
</comment>
<evidence type="ECO:0000313" key="4">
    <source>
        <dbReference type="Proteomes" id="UP000436088"/>
    </source>
</evidence>